<comment type="caution">
    <text evidence="2">The sequence shown here is derived from an EMBL/GenBank/DDBJ whole genome shotgun (WGS) entry which is preliminary data.</text>
</comment>
<dbReference type="EMBL" id="AXOM01000047">
    <property type="protein sequence ID" value="ESS57553.1"/>
    <property type="molecule type" value="Genomic_DNA"/>
</dbReference>
<evidence type="ECO:0000256" key="1">
    <source>
        <dbReference type="SAM" id="Phobius"/>
    </source>
</evidence>
<name>A0ABN0Q6A2_ENTCL</name>
<feature type="transmembrane region" description="Helical" evidence="1">
    <location>
        <begin position="58"/>
        <end position="75"/>
    </location>
</feature>
<organism evidence="2 3">
    <name type="scientific">Enterobacter cloacae S611</name>
    <dbReference type="NCBI Taxonomy" id="1399146"/>
    <lineage>
        <taxon>Bacteria</taxon>
        <taxon>Pseudomonadati</taxon>
        <taxon>Pseudomonadota</taxon>
        <taxon>Gammaproteobacteria</taxon>
        <taxon>Enterobacterales</taxon>
        <taxon>Enterobacteriaceae</taxon>
        <taxon>Enterobacter</taxon>
        <taxon>Enterobacter cloacae complex</taxon>
    </lineage>
</organism>
<evidence type="ECO:0000313" key="2">
    <source>
        <dbReference type="EMBL" id="ESS57553.1"/>
    </source>
</evidence>
<protein>
    <submittedName>
        <fullName evidence="2">Uncharacterized protein</fullName>
    </submittedName>
</protein>
<keyword evidence="1" id="KW-1133">Transmembrane helix</keyword>
<keyword evidence="1" id="KW-0472">Membrane</keyword>
<keyword evidence="1" id="KW-0812">Transmembrane</keyword>
<accession>A0ABN0Q6A2</accession>
<dbReference type="Proteomes" id="UP000017834">
    <property type="component" value="Unassembled WGS sequence"/>
</dbReference>
<reference evidence="2 3" key="1">
    <citation type="journal article" date="2014" name="Genome Announc.">
        <title>Draft Genome Sequence of Enterobacter cloacae Strain S611.</title>
        <authorList>
            <person name="Wang D."/>
            <person name="Han C.S."/>
            <person name="Dichosa A.E."/>
            <person name="Gleasner C.D."/>
            <person name="Johnson S.L."/>
            <person name="Daligault H.E."/>
            <person name="Davenport K.W."/>
            <person name="Li P.E."/>
            <person name="Pierson E.A."/>
            <person name="Pierson L.S.III."/>
        </authorList>
    </citation>
    <scope>NUCLEOTIDE SEQUENCE [LARGE SCALE GENOMIC DNA]</scope>
    <source>
        <strain evidence="2 3">S611</strain>
    </source>
</reference>
<proteinExistence type="predicted"/>
<sequence>MDMDRSLNYTAGPEKVASHTEGITNRLPLTLSHPAVAFSFVLYARFAGRYLWHRHRPLFFTLVSALLSGVAWKFLPHA</sequence>
<keyword evidence="3" id="KW-1185">Reference proteome</keyword>
<evidence type="ECO:0000313" key="3">
    <source>
        <dbReference type="Proteomes" id="UP000017834"/>
    </source>
</evidence>
<gene>
    <name evidence="2" type="ORF">EDP2_2663</name>
</gene>